<dbReference type="Proteomes" id="UP000749559">
    <property type="component" value="Unassembled WGS sequence"/>
</dbReference>
<sequence>LINNNKERGFGQSDDNSTMFTRSSISTLSTKSSRLKKQFANSYTLENAPIDLEKLEHTGELTNAELLCRRGITVLICLFIVGIGVLIRLVVKYPEELTMLCVPWDGTGPFPNTTMPICNVTMETTTIFSNITTMLT</sequence>
<reference evidence="2" key="1">
    <citation type="submission" date="2022-03" db="EMBL/GenBank/DDBJ databases">
        <authorList>
            <person name="Martin C."/>
        </authorList>
    </citation>
    <scope>NUCLEOTIDE SEQUENCE</scope>
</reference>
<name>A0A8S4N6N0_OWEFU</name>
<keyword evidence="1" id="KW-0472">Membrane</keyword>
<evidence type="ECO:0000313" key="3">
    <source>
        <dbReference type="Proteomes" id="UP000749559"/>
    </source>
</evidence>
<keyword evidence="3" id="KW-1185">Reference proteome</keyword>
<dbReference type="AlphaFoldDB" id="A0A8S4N6N0"/>
<keyword evidence="1" id="KW-0812">Transmembrane</keyword>
<keyword evidence="1" id="KW-1133">Transmembrane helix</keyword>
<protein>
    <submittedName>
        <fullName evidence="2">Uncharacterized protein</fullName>
    </submittedName>
</protein>
<evidence type="ECO:0000313" key="2">
    <source>
        <dbReference type="EMBL" id="CAH1777049.1"/>
    </source>
</evidence>
<feature type="non-terminal residue" evidence="2">
    <location>
        <position position="1"/>
    </location>
</feature>
<accession>A0A8S4N6N0</accession>
<organism evidence="2 3">
    <name type="scientific">Owenia fusiformis</name>
    <name type="common">Polychaete worm</name>
    <dbReference type="NCBI Taxonomy" id="6347"/>
    <lineage>
        <taxon>Eukaryota</taxon>
        <taxon>Metazoa</taxon>
        <taxon>Spiralia</taxon>
        <taxon>Lophotrochozoa</taxon>
        <taxon>Annelida</taxon>
        <taxon>Polychaeta</taxon>
        <taxon>Sedentaria</taxon>
        <taxon>Canalipalpata</taxon>
        <taxon>Sabellida</taxon>
        <taxon>Oweniida</taxon>
        <taxon>Oweniidae</taxon>
        <taxon>Owenia</taxon>
    </lineage>
</organism>
<feature type="transmembrane region" description="Helical" evidence="1">
    <location>
        <begin position="71"/>
        <end position="91"/>
    </location>
</feature>
<proteinExistence type="predicted"/>
<comment type="caution">
    <text evidence="2">The sequence shown here is derived from an EMBL/GenBank/DDBJ whole genome shotgun (WGS) entry which is preliminary data.</text>
</comment>
<evidence type="ECO:0000256" key="1">
    <source>
        <dbReference type="SAM" id="Phobius"/>
    </source>
</evidence>
<dbReference type="EMBL" id="CAIIXF020000002">
    <property type="protein sequence ID" value="CAH1777049.1"/>
    <property type="molecule type" value="Genomic_DNA"/>
</dbReference>
<gene>
    <name evidence="2" type="ORF">OFUS_LOCUS4160</name>
</gene>